<dbReference type="SMART" id="SM00091">
    <property type="entry name" value="PAS"/>
    <property type="match status" value="5"/>
</dbReference>
<feature type="domain" description="Response regulatory" evidence="9">
    <location>
        <begin position="1322"/>
        <end position="1443"/>
    </location>
</feature>
<dbReference type="CDD" id="cd00130">
    <property type="entry name" value="PAS"/>
    <property type="match status" value="3"/>
</dbReference>
<feature type="domain" description="PAS" evidence="10">
    <location>
        <begin position="519"/>
        <end position="595"/>
    </location>
</feature>
<feature type="modified residue" description="4-aspartylphosphate" evidence="6">
    <location>
        <position position="1374"/>
    </location>
</feature>
<dbReference type="CDD" id="cd17546">
    <property type="entry name" value="REC_hyHK_CKI1_RcsC-like"/>
    <property type="match status" value="1"/>
</dbReference>
<evidence type="ECO:0000259" key="9">
    <source>
        <dbReference type="PROSITE" id="PS50110"/>
    </source>
</evidence>
<protein>
    <recommendedName>
        <fullName evidence="2">histidine kinase</fullName>
        <ecNumber evidence="2">2.7.13.3</ecNumber>
    </recommendedName>
</protein>
<feature type="domain" description="PAC" evidence="11">
    <location>
        <begin position="226"/>
        <end position="277"/>
    </location>
</feature>
<dbReference type="EC" id="2.7.13.3" evidence="2"/>
<dbReference type="Gene3D" id="3.30.565.10">
    <property type="entry name" value="Histidine kinase-like ATPase, C-terminal domain"/>
    <property type="match status" value="1"/>
</dbReference>
<dbReference type="SUPFAM" id="SSF52172">
    <property type="entry name" value="CheY-like"/>
    <property type="match status" value="1"/>
</dbReference>
<dbReference type="SUPFAM" id="SSF47384">
    <property type="entry name" value="Homodimeric domain of signal transducing histidine kinase"/>
    <property type="match status" value="1"/>
</dbReference>
<evidence type="ECO:0000256" key="7">
    <source>
        <dbReference type="SAM" id="Coils"/>
    </source>
</evidence>
<dbReference type="InterPro" id="IPR035965">
    <property type="entry name" value="PAS-like_dom_sf"/>
</dbReference>
<evidence type="ECO:0000313" key="12">
    <source>
        <dbReference type="EMBL" id="ANZ44579.1"/>
    </source>
</evidence>
<dbReference type="PANTHER" id="PTHR43047">
    <property type="entry name" value="TWO-COMPONENT HISTIDINE PROTEIN KINASE"/>
    <property type="match status" value="1"/>
</dbReference>
<feature type="coiled-coil region" evidence="7">
    <location>
        <begin position="767"/>
        <end position="798"/>
    </location>
</feature>
<dbReference type="InterPro" id="IPR001789">
    <property type="entry name" value="Sig_transdc_resp-reg_receiver"/>
</dbReference>
<dbReference type="PROSITE" id="PS50109">
    <property type="entry name" value="HIS_KIN"/>
    <property type="match status" value="1"/>
</dbReference>
<dbReference type="InterPro" id="IPR011006">
    <property type="entry name" value="CheY-like_superfamily"/>
</dbReference>
<dbReference type="Pfam" id="PF00072">
    <property type="entry name" value="Response_reg"/>
    <property type="match status" value="1"/>
</dbReference>
<dbReference type="KEGG" id="cpor:BED41_05415"/>
<dbReference type="CDD" id="cd00082">
    <property type="entry name" value="HisKA"/>
    <property type="match status" value="1"/>
</dbReference>
<dbReference type="InterPro" id="IPR036890">
    <property type="entry name" value="HATPase_C_sf"/>
</dbReference>
<dbReference type="InterPro" id="IPR036097">
    <property type="entry name" value="HisK_dim/P_sf"/>
</dbReference>
<dbReference type="SMART" id="SM00086">
    <property type="entry name" value="PAC"/>
    <property type="match status" value="5"/>
</dbReference>
<dbReference type="InterPro" id="IPR003594">
    <property type="entry name" value="HATPase_dom"/>
</dbReference>
<evidence type="ECO:0000256" key="6">
    <source>
        <dbReference type="PROSITE-ProRule" id="PRU00169"/>
    </source>
</evidence>
<evidence type="ECO:0000256" key="4">
    <source>
        <dbReference type="ARBA" id="ARBA00022679"/>
    </source>
</evidence>
<dbReference type="InterPro" id="IPR005467">
    <property type="entry name" value="His_kinase_dom"/>
</dbReference>
<evidence type="ECO:0000256" key="5">
    <source>
        <dbReference type="ARBA" id="ARBA00022777"/>
    </source>
</evidence>
<gene>
    <name evidence="12" type="ORF">BED41_05415</name>
</gene>
<dbReference type="InterPro" id="IPR013655">
    <property type="entry name" value="PAS_fold_3"/>
</dbReference>
<dbReference type="GeneID" id="83057292"/>
<keyword evidence="4" id="KW-0808">Transferase</keyword>
<feature type="domain" description="Histidine kinase" evidence="8">
    <location>
        <begin position="1075"/>
        <end position="1296"/>
    </location>
</feature>
<organism evidence="12 13">
    <name type="scientific">Cloacibacillus porcorum</name>
    <dbReference type="NCBI Taxonomy" id="1197717"/>
    <lineage>
        <taxon>Bacteria</taxon>
        <taxon>Thermotogati</taxon>
        <taxon>Synergistota</taxon>
        <taxon>Synergistia</taxon>
        <taxon>Synergistales</taxon>
        <taxon>Synergistaceae</taxon>
        <taxon>Cloacibacillus</taxon>
    </lineage>
</organism>
<evidence type="ECO:0000256" key="2">
    <source>
        <dbReference type="ARBA" id="ARBA00012438"/>
    </source>
</evidence>
<keyword evidence="5" id="KW-0418">Kinase</keyword>
<dbReference type="EMBL" id="CP016757">
    <property type="protein sequence ID" value="ANZ44579.1"/>
    <property type="molecule type" value="Genomic_DNA"/>
</dbReference>
<dbReference type="RefSeq" id="WP_066743853.1">
    <property type="nucleotide sequence ID" value="NZ_CP016757.1"/>
</dbReference>
<evidence type="ECO:0000259" key="11">
    <source>
        <dbReference type="PROSITE" id="PS50113"/>
    </source>
</evidence>
<dbReference type="GO" id="GO:0005886">
    <property type="term" value="C:plasma membrane"/>
    <property type="evidence" value="ECO:0007669"/>
    <property type="project" value="TreeGrafter"/>
</dbReference>
<reference evidence="12" key="1">
    <citation type="submission" date="2016-08" db="EMBL/GenBank/DDBJ databases">
        <title>Complete genome of Cloacibacillus porcorum.</title>
        <authorList>
            <person name="Looft T."/>
            <person name="Bayles D.O."/>
            <person name="Alt D.P."/>
        </authorList>
    </citation>
    <scope>NUCLEOTIDE SEQUENCE [LARGE SCALE GENOMIC DNA]</scope>
    <source>
        <strain evidence="12">CL-84</strain>
    </source>
</reference>
<comment type="catalytic activity">
    <reaction evidence="1">
        <text>ATP + protein L-histidine = ADP + protein N-phospho-L-histidine.</text>
        <dbReference type="EC" id="2.7.13.3"/>
    </reaction>
</comment>
<dbReference type="InterPro" id="IPR000014">
    <property type="entry name" value="PAS"/>
</dbReference>
<dbReference type="PROSITE" id="PS50110">
    <property type="entry name" value="RESPONSE_REGULATORY"/>
    <property type="match status" value="1"/>
</dbReference>
<dbReference type="InterPro" id="IPR004358">
    <property type="entry name" value="Sig_transdc_His_kin-like_C"/>
</dbReference>
<dbReference type="Pfam" id="PF13426">
    <property type="entry name" value="PAS_9"/>
    <property type="match status" value="1"/>
</dbReference>
<keyword evidence="13" id="KW-1185">Reference proteome</keyword>
<sequence>MDGQTYISPLALLKRFCVNVFCRGDIGGSLDYLSKDIHWYGTADGGDIHSIEEARGCLEREIAAHPLSRALEFSDEDEALSGEFGTAGARLLPAAGALHVPCRVSVSCLPEDGGLKIRSLHMSFDSPRKSKDKSSPSEYTNEYEPKLLYDFLNSSLRGGLFGGYIDRPEVPFYFMSEQMLKYLGYGTKEEFIEATGGSIANCVHPDDRGAVMGSLFAQLESSCEYMLAPYRMLKRDGGFVWVRENGRRVTAGNGRPAVICLCLDVSDMVEAQEQLRLGKKKMENILNAIPGGVAIYKVSDRFDTVYFSDGVPSLSGHTVEEYHELIKRDAAEMVYSGDVERVLAAIREGLANDTPIDVTFRKQHASGSLVWVHLQGKKIGEADGFPLMHAVFHNISKETELYRDILNENNTIIQVSDLKTREVLYANRAAAEFSGNAEGDFVGRSCYEYMMHREAPCAFCHVPLLTKGSFFEAEQYLPSKDRWFSVKGKLIEWNGRDASVEYVTDITDSKRLQQRLETERSSLERIINSIPSGIGVYRLKDDEVSLIAVNSTISDMLGMTHEELKRKISEDIFQNIHPDDVALLKEKMAESYGGSFRMECAYRLRNENTGDYRWIYHTGISIPQPDGSQTAYVCYTDISAQKAAEEKLKRQAEYLQRLYDTMPCGISQYSVNDLGGAKPYHYVNRRGREIYGVGEAEEKYASYARIHPDDRGKYIDMLNRVAEGGQSSPYELRFVRHDGKVFWISGIVERIRDVEGNEIYQSVYNDITELKEAQLRAEDEYELLSRRYEDELNSLKDVSAADYASIMRVNMTKDLVEDLVETGRDIDIFHSGMSLSEIVEKMEPFFVSAESKAEFLNRIDYRSLTREFELGNDRLTFEQPFLGRDGSLIWAEMQITVRKHPDSGDLIAFFCERDITTRKQLADTFKMVVAQDYDSIIRLDGRHNRYILFIADSSGEQPAYEGLNYSGDIARFTKRFIVPEDRERALREMEYSNVMAGLERHDVYQVLFDIRDSSGERCRKSIKYSYIDRENQIILMTRQDITEVVAAEKRAKDEIEAALKRAEQASLAKGEFLARMSHEMRTPMNAIMGMTVLLKDALGDPAAVDDYIGKINSSSHFMLGLINDVLDMAKIESGEFALYPSRYEYKEFAGAIDAMIRPLCRQKGVEFVFDSKWPVAAVWVDKVRLNQIFLNLLSNAVKFTPPGGRVEYLMPEAEVRGDRICCDFIVRDNGIGMSEEFQRHLFEPFVQENAAEGGNCGTGLGLAISKSIVDKMGGCFEIRSEEGKGTEILLHLELEIAGDERPAAAQTECAARGGVKALKGRRVLLAEDHPLNTEIARKLLAKVGTTVISAANGVIAVKTFTASPVGYFDAVLMDIRMPEMDGLTAARKIRELPRADAKAVPIIAMTANAFDDDRRKSEEAGMNGHLAKPIEPELLYRTLAGAVSPREKPDAEM</sequence>
<dbReference type="Gene3D" id="1.10.287.130">
    <property type="match status" value="1"/>
</dbReference>
<feature type="domain" description="PAS" evidence="10">
    <location>
        <begin position="398"/>
        <end position="454"/>
    </location>
</feature>
<dbReference type="InterPro" id="IPR001610">
    <property type="entry name" value="PAC"/>
</dbReference>
<dbReference type="Pfam" id="PF02518">
    <property type="entry name" value="HATPase_c"/>
    <property type="match status" value="1"/>
</dbReference>
<dbReference type="Gene3D" id="3.40.50.2300">
    <property type="match status" value="1"/>
</dbReference>
<dbReference type="STRING" id="1197717.BED41_05415"/>
<dbReference type="InterPro" id="IPR003661">
    <property type="entry name" value="HisK_dim/P_dom"/>
</dbReference>
<dbReference type="SUPFAM" id="SSF55874">
    <property type="entry name" value="ATPase domain of HSP90 chaperone/DNA topoisomerase II/histidine kinase"/>
    <property type="match status" value="1"/>
</dbReference>
<dbReference type="SUPFAM" id="SSF55785">
    <property type="entry name" value="PYP-like sensor domain (PAS domain)"/>
    <property type="match status" value="5"/>
</dbReference>
<evidence type="ECO:0000313" key="13">
    <source>
        <dbReference type="Proteomes" id="UP000093044"/>
    </source>
</evidence>
<evidence type="ECO:0000256" key="1">
    <source>
        <dbReference type="ARBA" id="ARBA00000085"/>
    </source>
</evidence>
<proteinExistence type="predicted"/>
<dbReference type="InterPro" id="IPR000700">
    <property type="entry name" value="PAS-assoc_C"/>
</dbReference>
<dbReference type="PANTHER" id="PTHR43047:SF72">
    <property type="entry name" value="OSMOSENSING HISTIDINE PROTEIN KINASE SLN1"/>
    <property type="match status" value="1"/>
</dbReference>
<dbReference type="Gene3D" id="3.30.450.20">
    <property type="entry name" value="PAS domain"/>
    <property type="match status" value="5"/>
</dbReference>
<dbReference type="SMART" id="SM00448">
    <property type="entry name" value="REC"/>
    <property type="match status" value="1"/>
</dbReference>
<keyword evidence="3 6" id="KW-0597">Phosphoprotein</keyword>
<keyword evidence="7" id="KW-0175">Coiled coil</keyword>
<dbReference type="NCBIfam" id="TIGR00229">
    <property type="entry name" value="sensory_box"/>
    <property type="match status" value="4"/>
</dbReference>
<evidence type="ECO:0000256" key="3">
    <source>
        <dbReference type="ARBA" id="ARBA00022553"/>
    </source>
</evidence>
<dbReference type="Pfam" id="PF00512">
    <property type="entry name" value="HisKA"/>
    <property type="match status" value="1"/>
</dbReference>
<evidence type="ECO:0000259" key="8">
    <source>
        <dbReference type="PROSITE" id="PS50109"/>
    </source>
</evidence>
<accession>A0A1B2I3N3</accession>
<dbReference type="Proteomes" id="UP000093044">
    <property type="component" value="Chromosome"/>
</dbReference>
<dbReference type="GO" id="GO:0009927">
    <property type="term" value="F:histidine phosphotransfer kinase activity"/>
    <property type="evidence" value="ECO:0007669"/>
    <property type="project" value="TreeGrafter"/>
</dbReference>
<dbReference type="PROSITE" id="PS50113">
    <property type="entry name" value="PAC"/>
    <property type="match status" value="2"/>
</dbReference>
<dbReference type="SMART" id="SM00387">
    <property type="entry name" value="HATPase_c"/>
    <property type="match status" value="1"/>
</dbReference>
<feature type="domain" description="PAC" evidence="11">
    <location>
        <begin position="728"/>
        <end position="779"/>
    </location>
</feature>
<evidence type="ECO:0000259" key="10">
    <source>
        <dbReference type="PROSITE" id="PS50112"/>
    </source>
</evidence>
<dbReference type="GO" id="GO:0000155">
    <property type="term" value="F:phosphorelay sensor kinase activity"/>
    <property type="evidence" value="ECO:0007669"/>
    <property type="project" value="InterPro"/>
</dbReference>
<dbReference type="Pfam" id="PF08447">
    <property type="entry name" value="PAS_3"/>
    <property type="match status" value="4"/>
</dbReference>
<dbReference type="SMART" id="SM00388">
    <property type="entry name" value="HisKA"/>
    <property type="match status" value="1"/>
</dbReference>
<name>A0A1B2I3N3_9BACT</name>
<dbReference type="PRINTS" id="PR00344">
    <property type="entry name" value="BCTRLSENSOR"/>
</dbReference>
<dbReference type="PROSITE" id="PS50112">
    <property type="entry name" value="PAS"/>
    <property type="match status" value="2"/>
</dbReference>